<dbReference type="AlphaFoldDB" id="A0A327NCN7"/>
<name>A0A327NCN7_9BACT</name>
<dbReference type="Pfam" id="PF19514">
    <property type="entry name" value="MobC_2"/>
    <property type="match status" value="1"/>
</dbReference>
<reference evidence="1 2" key="1">
    <citation type="submission" date="2018-06" db="EMBL/GenBank/DDBJ databases">
        <title>Spirosoma sp. HMF3257 Genome sequencing and assembly.</title>
        <authorList>
            <person name="Kang H."/>
            <person name="Cha I."/>
            <person name="Kim H."/>
            <person name="Kang J."/>
            <person name="Joh K."/>
        </authorList>
    </citation>
    <scope>NUCLEOTIDE SEQUENCE [LARGE SCALE GENOMIC DNA]</scope>
    <source>
        <strain evidence="1 2">HMF3257</strain>
    </source>
</reference>
<evidence type="ECO:0000313" key="1">
    <source>
        <dbReference type="EMBL" id="RAI73011.1"/>
    </source>
</evidence>
<accession>A0A327NCN7</accession>
<dbReference type="OrthoDB" id="950459at2"/>
<dbReference type="Proteomes" id="UP000249016">
    <property type="component" value="Unassembled WGS sequence"/>
</dbReference>
<evidence type="ECO:0000313" key="2">
    <source>
        <dbReference type="Proteomes" id="UP000249016"/>
    </source>
</evidence>
<dbReference type="InterPro" id="IPR045788">
    <property type="entry name" value="MobC_2"/>
</dbReference>
<organism evidence="1 2">
    <name type="scientific">Spirosoma telluris</name>
    <dbReference type="NCBI Taxonomy" id="2183553"/>
    <lineage>
        <taxon>Bacteria</taxon>
        <taxon>Pseudomonadati</taxon>
        <taxon>Bacteroidota</taxon>
        <taxon>Cytophagia</taxon>
        <taxon>Cytophagales</taxon>
        <taxon>Cytophagaceae</taxon>
        <taxon>Spirosoma</taxon>
    </lineage>
</organism>
<comment type="caution">
    <text evidence="1">The sequence shown here is derived from an EMBL/GenBank/DDBJ whole genome shotgun (WGS) entry which is preliminary data.</text>
</comment>
<dbReference type="RefSeq" id="WP_111351209.1">
    <property type="nucleotide sequence ID" value="NZ_QLII01000003.1"/>
</dbReference>
<protein>
    <submittedName>
        <fullName evidence="1">Uncharacterized protein</fullName>
    </submittedName>
</protein>
<proteinExistence type="predicted"/>
<gene>
    <name evidence="1" type="ORF">HMF3257_38500</name>
</gene>
<sequence length="152" mass="18467">MENVKEKRNRGGRPKIEVDEALDHRLVTRLNSKEYKEFETEYENWRIGRAGKISDFLREIINNRKSTRNINKVFQKEETIELTQTLYSIRQELKRIEYNYNQITKRINSIEHIGKLYYEVQESKLLINQIEPLVNQIDRLLKEQTEAYYKQE</sequence>
<dbReference type="EMBL" id="QLII01000003">
    <property type="protein sequence ID" value="RAI73011.1"/>
    <property type="molecule type" value="Genomic_DNA"/>
</dbReference>
<keyword evidence="2" id="KW-1185">Reference proteome</keyword>